<dbReference type="GeneID" id="92353386"/>
<name>A0AAT9GP15_9CREN</name>
<proteinExistence type="predicted"/>
<dbReference type="AlphaFoldDB" id="A0AAT9GP15"/>
<protein>
    <submittedName>
        <fullName evidence="1">Uncharacterized protein</fullName>
    </submittedName>
</protein>
<reference evidence="1" key="1">
    <citation type="submission" date="2024-03" db="EMBL/GenBank/DDBJ databases">
        <title>Complete genome sequence of Sulfurisphaera javensis strain KD-1.</title>
        <authorList>
            <person name="Sakai H."/>
            <person name="Nur N."/>
            <person name="Suwanto A."/>
            <person name="Kurosawa N."/>
        </authorList>
    </citation>
    <scope>NUCLEOTIDE SEQUENCE</scope>
    <source>
        <strain evidence="1">KD-1</strain>
    </source>
</reference>
<gene>
    <name evidence="1" type="ORF">SJAV_04540</name>
</gene>
<organism evidence="1">
    <name type="scientific">Sulfurisphaera javensis</name>
    <dbReference type="NCBI Taxonomy" id="2049879"/>
    <lineage>
        <taxon>Archaea</taxon>
        <taxon>Thermoproteota</taxon>
        <taxon>Thermoprotei</taxon>
        <taxon>Sulfolobales</taxon>
        <taxon>Sulfolobaceae</taxon>
        <taxon>Sulfurisphaera</taxon>
    </lineage>
</organism>
<dbReference type="KEGG" id="sjv:SJAV_04540"/>
<evidence type="ECO:0000313" key="1">
    <source>
        <dbReference type="EMBL" id="BFH72510.1"/>
    </source>
</evidence>
<sequence length="151" mass="18176">MEKFREILIDITLSSHIPNYRDLLFEGKKKRDLCAYYDGNYCKKFKVTNTNVPANWISNNRMNPHPIICYICPYFSIRFEEKEIVLDLFDILLYYEELRETIERELNFIENKMIGINFPLSLRRRRDDLIALLNDVSTKIKVLKELLKTFK</sequence>
<accession>A0AAT9GP15</accession>
<dbReference type="RefSeq" id="WP_369610727.1">
    <property type="nucleotide sequence ID" value="NZ_AP031322.1"/>
</dbReference>
<dbReference type="EMBL" id="AP031322">
    <property type="protein sequence ID" value="BFH72510.1"/>
    <property type="molecule type" value="Genomic_DNA"/>
</dbReference>